<feature type="domain" description="Mur ligase N-terminal catalytic" evidence="2">
    <location>
        <begin position="386"/>
        <end position="462"/>
    </location>
</feature>
<dbReference type="Pfam" id="PF03717">
    <property type="entry name" value="PBP_dimer"/>
    <property type="match status" value="1"/>
</dbReference>
<dbReference type="GO" id="GO:0008168">
    <property type="term" value="F:methyltransferase activity"/>
    <property type="evidence" value="ECO:0007669"/>
    <property type="project" value="InterPro"/>
</dbReference>
<dbReference type="Gene3D" id="3.40.1190.10">
    <property type="entry name" value="Mur-like, catalytic domain"/>
    <property type="match status" value="1"/>
</dbReference>
<dbReference type="SUPFAM" id="SSF53335">
    <property type="entry name" value="S-adenosyl-L-methionine-dependent methyltransferases"/>
    <property type="match status" value="1"/>
</dbReference>
<dbReference type="Gene3D" id="3.40.50.150">
    <property type="entry name" value="Vaccinia Virus protein VP39"/>
    <property type="match status" value="2"/>
</dbReference>
<dbReference type="GO" id="GO:0016874">
    <property type="term" value="F:ligase activity"/>
    <property type="evidence" value="ECO:0000318"/>
    <property type="project" value="GO_Central"/>
</dbReference>
<feature type="domain" description="Mur ligase C-terminal" evidence="3">
    <location>
        <begin position="698"/>
        <end position="809"/>
    </location>
</feature>
<dbReference type="STRING" id="3988.B9T905"/>
<comment type="similarity">
    <text evidence="1">Belongs to the MurCDEF family. MurE subfamily.</text>
</comment>
<dbReference type="Pfam" id="PF08245">
    <property type="entry name" value="Mur_ligase_M"/>
    <property type="match status" value="1"/>
</dbReference>
<dbReference type="InterPro" id="IPR036615">
    <property type="entry name" value="Mur_ligase_C_dom_sf"/>
</dbReference>
<dbReference type="EC" id="2.4.1.129" evidence="6"/>
<dbReference type="InterPro" id="IPR004101">
    <property type="entry name" value="Mur_ligase_C"/>
</dbReference>
<dbReference type="SUPFAM" id="SSF63418">
    <property type="entry name" value="MurE/MurF N-terminal domain"/>
    <property type="match status" value="1"/>
</dbReference>
<dbReference type="SUPFAM" id="SSF56519">
    <property type="entry name" value="Penicillin binding protein dimerisation domain"/>
    <property type="match status" value="1"/>
</dbReference>
<reference evidence="7" key="1">
    <citation type="journal article" date="2010" name="Nat. Biotechnol.">
        <title>Draft genome sequence of the oilseed species Ricinus communis.</title>
        <authorList>
            <person name="Chan A.P."/>
            <person name="Crabtree J."/>
            <person name="Zhao Q."/>
            <person name="Lorenzi H."/>
            <person name="Orvis J."/>
            <person name="Puiu D."/>
            <person name="Melake-Berhan A."/>
            <person name="Jones K.M."/>
            <person name="Redman J."/>
            <person name="Chen G."/>
            <person name="Cahoon E.B."/>
            <person name="Gedil M."/>
            <person name="Stanke M."/>
            <person name="Haas B.J."/>
            <person name="Wortman J.R."/>
            <person name="Fraser-Liggett C.M."/>
            <person name="Ravel J."/>
            <person name="Rabinowicz P.D."/>
        </authorList>
    </citation>
    <scope>NUCLEOTIDE SEQUENCE [LARGE SCALE GENOMIC DNA]</scope>
    <source>
        <strain evidence="7">cv. Hale</strain>
    </source>
</reference>
<dbReference type="InterPro" id="IPR029063">
    <property type="entry name" value="SAM-dependent_MTases_sf"/>
</dbReference>
<dbReference type="InterPro" id="IPR036138">
    <property type="entry name" value="PBP_dimer_sf"/>
</dbReference>
<dbReference type="NCBIfam" id="TIGR00006">
    <property type="entry name" value="16S rRNA (cytosine(1402)-N(4))-methyltransferase RsmH"/>
    <property type="match status" value="1"/>
</dbReference>
<dbReference type="PANTHER" id="PTHR23135">
    <property type="entry name" value="MUR LIGASE FAMILY MEMBER"/>
    <property type="match status" value="1"/>
</dbReference>
<protein>
    <submittedName>
        <fullName evidence="6">UDP-n-acetylmuramoylalanyl-d-glutamate--2, 6-diaminopimelate ligase, putative</fullName>
        <ecNumber evidence="6">2.4.1.129</ecNumber>
        <ecNumber evidence="6">6.3.2.13</ecNumber>
    </submittedName>
</protein>
<feature type="domain" description="Mur ligase central" evidence="5">
    <location>
        <begin position="474"/>
        <end position="675"/>
    </location>
</feature>
<feature type="domain" description="Penicillin-binding protein dimerisation" evidence="4">
    <location>
        <begin position="242"/>
        <end position="372"/>
    </location>
</feature>
<dbReference type="NCBIfam" id="NF001126">
    <property type="entry name" value="PRK00139.1-4"/>
    <property type="match status" value="1"/>
</dbReference>
<evidence type="ECO:0000313" key="7">
    <source>
        <dbReference type="Proteomes" id="UP000008311"/>
    </source>
</evidence>
<dbReference type="SUPFAM" id="SSF81799">
    <property type="entry name" value="Putative methyltransferase TM0872, insert domain"/>
    <property type="match status" value="1"/>
</dbReference>
<evidence type="ECO:0000259" key="2">
    <source>
        <dbReference type="Pfam" id="PF01225"/>
    </source>
</evidence>
<dbReference type="PANTHER" id="PTHR23135:SF4">
    <property type="entry name" value="UDP-N-ACETYLMURAMOYL-L-ALANYL-D-GLUTAMATE--2,6-DIAMINOPIMELATE LIGASE MURE HOMOLOG, CHLOROPLASTIC"/>
    <property type="match status" value="1"/>
</dbReference>
<gene>
    <name evidence="6" type="ORF">RCOM_0140850</name>
</gene>
<organism evidence="6 7">
    <name type="scientific">Ricinus communis</name>
    <name type="common">Castor bean</name>
    <dbReference type="NCBI Taxonomy" id="3988"/>
    <lineage>
        <taxon>Eukaryota</taxon>
        <taxon>Viridiplantae</taxon>
        <taxon>Streptophyta</taxon>
        <taxon>Embryophyta</taxon>
        <taxon>Tracheophyta</taxon>
        <taxon>Spermatophyta</taxon>
        <taxon>Magnoliopsida</taxon>
        <taxon>eudicotyledons</taxon>
        <taxon>Gunneridae</taxon>
        <taxon>Pentapetalae</taxon>
        <taxon>rosids</taxon>
        <taxon>fabids</taxon>
        <taxon>Malpighiales</taxon>
        <taxon>Euphorbiaceae</taxon>
        <taxon>Acalyphoideae</taxon>
        <taxon>Acalypheae</taxon>
        <taxon>Ricinus</taxon>
    </lineage>
</organism>
<accession>B9T905</accession>
<dbReference type="Gene3D" id="3.40.1390.10">
    <property type="entry name" value="MurE/MurF, N-terminal domain"/>
    <property type="match status" value="1"/>
</dbReference>
<dbReference type="GO" id="GO:0051301">
    <property type="term" value="P:cell division"/>
    <property type="evidence" value="ECO:0007669"/>
    <property type="project" value="InterPro"/>
</dbReference>
<dbReference type="GO" id="GO:0008765">
    <property type="term" value="F:UDP-N-acetylmuramoylalanyl-D-glutamate-2,6-diaminopimelate ligase activity"/>
    <property type="evidence" value="ECO:0007669"/>
    <property type="project" value="UniProtKB-EC"/>
</dbReference>
<proteinExistence type="inferred from homology"/>
<dbReference type="InterPro" id="IPR005761">
    <property type="entry name" value="UDP-N-AcMur-Glu-dNH2Pim_ligase"/>
</dbReference>
<dbReference type="GO" id="GO:0005524">
    <property type="term" value="F:ATP binding"/>
    <property type="evidence" value="ECO:0007669"/>
    <property type="project" value="InterPro"/>
</dbReference>
<evidence type="ECO:0000259" key="5">
    <source>
        <dbReference type="Pfam" id="PF08245"/>
    </source>
</evidence>
<dbReference type="Gene3D" id="3.90.1310.10">
    <property type="entry name" value="Penicillin-binding protein 2a (Domain 2)"/>
    <property type="match status" value="1"/>
</dbReference>
<dbReference type="InterPro" id="IPR023397">
    <property type="entry name" value="SAM-dep_MeTrfase_MraW_recog"/>
</dbReference>
<dbReference type="SUPFAM" id="SSF53244">
    <property type="entry name" value="MurD-like peptide ligases, peptide-binding domain"/>
    <property type="match status" value="1"/>
</dbReference>
<dbReference type="NCBIfam" id="TIGR01085">
    <property type="entry name" value="murE"/>
    <property type="match status" value="1"/>
</dbReference>
<dbReference type="InterPro" id="IPR005311">
    <property type="entry name" value="PBP_dimer"/>
</dbReference>
<dbReference type="eggNOG" id="KOG2782">
    <property type="taxonomic scope" value="Eukaryota"/>
</dbReference>
<dbReference type="EMBL" id="EQ975256">
    <property type="protein sequence ID" value="EEF27660.1"/>
    <property type="molecule type" value="Genomic_DNA"/>
</dbReference>
<evidence type="ECO:0000259" key="3">
    <source>
        <dbReference type="Pfam" id="PF02875"/>
    </source>
</evidence>
<dbReference type="EC" id="6.3.2.13" evidence="6"/>
<dbReference type="InterPro" id="IPR036565">
    <property type="entry name" value="Mur-like_cat_sf"/>
</dbReference>
<keyword evidence="6" id="KW-0436">Ligase</keyword>
<keyword evidence="6" id="KW-0808">Transferase</keyword>
<evidence type="ECO:0000256" key="1">
    <source>
        <dbReference type="ARBA" id="ARBA00005898"/>
    </source>
</evidence>
<dbReference type="InterPro" id="IPR000713">
    <property type="entry name" value="Mur_ligase_N"/>
</dbReference>
<keyword evidence="7" id="KW-1185">Reference proteome</keyword>
<dbReference type="InterPro" id="IPR002903">
    <property type="entry name" value="RsmH"/>
</dbReference>
<dbReference type="GO" id="GO:0005737">
    <property type="term" value="C:cytoplasm"/>
    <property type="evidence" value="ECO:0007669"/>
    <property type="project" value="InterPro"/>
</dbReference>
<dbReference type="GO" id="GO:0008658">
    <property type="term" value="F:penicillin binding"/>
    <property type="evidence" value="ECO:0007669"/>
    <property type="project" value="InterPro"/>
</dbReference>
<dbReference type="Pfam" id="PF02875">
    <property type="entry name" value="Mur_ligase_C"/>
    <property type="match status" value="1"/>
</dbReference>
<dbReference type="Proteomes" id="UP000008311">
    <property type="component" value="Unassembled WGS sequence"/>
</dbReference>
<dbReference type="SUPFAM" id="SSF53623">
    <property type="entry name" value="MurD-like peptide ligases, catalytic domain"/>
    <property type="match status" value="1"/>
</dbReference>
<dbReference type="Pfam" id="PF01225">
    <property type="entry name" value="Mur_ligase"/>
    <property type="match status" value="1"/>
</dbReference>
<dbReference type="InParanoid" id="B9T905"/>
<dbReference type="Pfam" id="PF01795">
    <property type="entry name" value="Methyltransf_5"/>
    <property type="match status" value="1"/>
</dbReference>
<evidence type="ECO:0000313" key="6">
    <source>
        <dbReference type="EMBL" id="EEF27660.1"/>
    </source>
</evidence>
<dbReference type="InterPro" id="IPR035911">
    <property type="entry name" value="MurE/MurF_N"/>
</dbReference>
<dbReference type="Gene3D" id="3.90.190.20">
    <property type="entry name" value="Mur ligase, C-terminal domain"/>
    <property type="match status" value="1"/>
</dbReference>
<dbReference type="HAMAP" id="MF_00208">
    <property type="entry name" value="MurE"/>
    <property type="match status" value="1"/>
</dbReference>
<name>B9T905_RICCO</name>
<keyword evidence="6" id="KW-0328">Glycosyltransferase</keyword>
<sequence length="850" mass="93021">MATVLAELGVQAVDGILLDLGISSPQIDEGVRGFSFRFDGPLDMRMDQSRGKTAAEWLATMSEKQLAEVIRDYGEERFAKQVARAIVKEREDGHAITTTGQLAKIVAGAIPKNEPGQNPATRTFQALRIFVNQELEELSLVLPDCLQLLRPQGRLAVISFHSLEDRIVKRFIQSEVDRDNLPAGLPVRAKDLPQPRLLAVGKAIKPGKAEVAANVRSRSAVLRVAERTQGEAFSRRKVVLMPHRGKIYDRNFKPLAISLPVESVWANPTDVQVTAAQLKQMSKLLEMPAKELQQKLQKKKKEFVYIKRRVAPDVAKQVMAMKVPGVFSQKEYKRFYPAAEVTAHIVGFTGVDDTGVEGMELYRNNVLSGSAGKRGDVSKYIIPAPVHGITADSRQVEKHGLFLAYPGQHSDGRDYIEDAIAKGANTVIWDSQGFDWKPEWQVHNIAIADLKSQVGHIASQFYKDPSEQMWCVGVTGTNGKTTVTHWLAQAYRFLQQKSAVIGTLGNGALEDLQATQNTTPGPVELQKMLATFVLDDVRMVAMEVSSHGLDQGRVNGVAFDVAVLTNITRDHLDYHLTMEAYQAAKRKLFDWQTLSAAVVNADDPFGLALIEDLRKQGKKVLSYGLHAQADVCATAVTMHATGFEIQVRTAQGTGDIQLHALGQFNVYNALAVLTCLLVNEVALPAALQAVSGLVPVAGRMQMFGGGDLPLVVVDYAHTPDALEKALHTLRSQARGKLACVFGCGGDRDSGKRSEMGRIADELADSVIITNDNPRSENPYAIIAAIAEGMAREATVETDRAKAIALAVSKGHEDYQEIQGIRYPFSDADWVQNALKKSALNQDASNRKAQA</sequence>
<evidence type="ECO:0000259" key="4">
    <source>
        <dbReference type="Pfam" id="PF03717"/>
    </source>
</evidence>
<dbReference type="GO" id="GO:0008360">
    <property type="term" value="P:regulation of cell shape"/>
    <property type="evidence" value="ECO:0007669"/>
    <property type="project" value="InterPro"/>
</dbReference>
<dbReference type="GO" id="GO:0016757">
    <property type="term" value="F:glycosyltransferase activity"/>
    <property type="evidence" value="ECO:0007669"/>
    <property type="project" value="UniProtKB-KW"/>
</dbReference>
<dbReference type="AlphaFoldDB" id="B9T905"/>
<dbReference type="InterPro" id="IPR013221">
    <property type="entry name" value="Mur_ligase_cen"/>
</dbReference>